<gene>
    <name evidence="1" type="ORF">HRI_001233000</name>
</gene>
<organism evidence="1 2">
    <name type="scientific">Hibiscus trionum</name>
    <name type="common">Flower of an hour</name>
    <dbReference type="NCBI Taxonomy" id="183268"/>
    <lineage>
        <taxon>Eukaryota</taxon>
        <taxon>Viridiplantae</taxon>
        <taxon>Streptophyta</taxon>
        <taxon>Embryophyta</taxon>
        <taxon>Tracheophyta</taxon>
        <taxon>Spermatophyta</taxon>
        <taxon>Magnoliopsida</taxon>
        <taxon>eudicotyledons</taxon>
        <taxon>Gunneridae</taxon>
        <taxon>Pentapetalae</taxon>
        <taxon>rosids</taxon>
        <taxon>malvids</taxon>
        <taxon>Malvales</taxon>
        <taxon>Malvaceae</taxon>
        <taxon>Malvoideae</taxon>
        <taxon>Hibiscus</taxon>
    </lineage>
</organism>
<dbReference type="Proteomes" id="UP001165190">
    <property type="component" value="Unassembled WGS sequence"/>
</dbReference>
<proteinExistence type="predicted"/>
<dbReference type="EMBL" id="BSYR01000011">
    <property type="protein sequence ID" value="GMI75637.1"/>
    <property type="molecule type" value="Genomic_DNA"/>
</dbReference>
<evidence type="ECO:0000313" key="2">
    <source>
        <dbReference type="Proteomes" id="UP001165190"/>
    </source>
</evidence>
<dbReference type="Gene3D" id="1.10.340.70">
    <property type="match status" value="1"/>
</dbReference>
<dbReference type="OrthoDB" id="1000214at2759"/>
<sequence>MFTKKDAKPRLIRWILLLQEFDLEIKDKKGTENQVADHLSRLEKRKSLPADETHILETFPDEQLFVATSTAATAMVAGKFSKLPWYTDFVNYLVSGINPSDLNYQARKRFQNDVKHYYWDEPLLFKYCADRVIRRCVPQDEQEAILHHCHASQYGGHLGGNKTAVKVLQS</sequence>
<evidence type="ECO:0000313" key="1">
    <source>
        <dbReference type="EMBL" id="GMI75637.1"/>
    </source>
</evidence>
<reference evidence="1" key="1">
    <citation type="submission" date="2023-05" db="EMBL/GenBank/DDBJ databases">
        <title>Genome and transcriptome analyses reveal genes involved in the formation of fine ridges on petal epidermal cells in Hibiscus trionum.</title>
        <authorList>
            <person name="Koshimizu S."/>
            <person name="Masuda S."/>
            <person name="Ishii T."/>
            <person name="Shirasu K."/>
            <person name="Hoshino A."/>
            <person name="Arita M."/>
        </authorList>
    </citation>
    <scope>NUCLEOTIDE SEQUENCE</scope>
    <source>
        <strain evidence="1">Hamamatsu line</strain>
    </source>
</reference>
<protein>
    <recommendedName>
        <fullName evidence="3">Reverse transcriptase RNase H-like domain-containing protein</fullName>
    </recommendedName>
</protein>
<name>A0A9W7HDU2_HIBTR</name>
<dbReference type="PANTHER" id="PTHR34072:SF57">
    <property type="entry name" value="RNA-DIRECTED DNA POLYMERASE"/>
    <property type="match status" value="1"/>
</dbReference>
<accession>A0A9W7HDU2</accession>
<evidence type="ECO:0008006" key="3">
    <source>
        <dbReference type="Google" id="ProtNLM"/>
    </source>
</evidence>
<keyword evidence="2" id="KW-1185">Reference proteome</keyword>
<dbReference type="AlphaFoldDB" id="A0A9W7HDU2"/>
<comment type="caution">
    <text evidence="1">The sequence shown here is derived from an EMBL/GenBank/DDBJ whole genome shotgun (WGS) entry which is preliminary data.</text>
</comment>
<dbReference type="PANTHER" id="PTHR34072">
    <property type="entry name" value="ENZYMATIC POLYPROTEIN-RELATED"/>
    <property type="match status" value="1"/>
</dbReference>